<name>A0A835LAS6_SPOEX</name>
<comment type="caution">
    <text evidence="1">The sequence shown here is derived from an EMBL/GenBank/DDBJ whole genome shotgun (WGS) entry which is preliminary data.</text>
</comment>
<dbReference type="AlphaFoldDB" id="A0A835LAS6"/>
<evidence type="ECO:0000313" key="2">
    <source>
        <dbReference type="Proteomes" id="UP000648187"/>
    </source>
</evidence>
<proteinExistence type="predicted"/>
<keyword evidence="2" id="KW-1185">Reference proteome</keyword>
<dbReference type="EMBL" id="JACKWZ010000008">
    <property type="protein sequence ID" value="KAF9423579.1"/>
    <property type="molecule type" value="Genomic_DNA"/>
</dbReference>
<evidence type="ECO:0000313" key="1">
    <source>
        <dbReference type="EMBL" id="KAF9423579.1"/>
    </source>
</evidence>
<organism evidence="1 2">
    <name type="scientific">Spodoptera exigua</name>
    <name type="common">Beet armyworm</name>
    <name type="synonym">Noctua fulgens</name>
    <dbReference type="NCBI Taxonomy" id="7107"/>
    <lineage>
        <taxon>Eukaryota</taxon>
        <taxon>Metazoa</taxon>
        <taxon>Ecdysozoa</taxon>
        <taxon>Arthropoda</taxon>
        <taxon>Hexapoda</taxon>
        <taxon>Insecta</taxon>
        <taxon>Pterygota</taxon>
        <taxon>Neoptera</taxon>
        <taxon>Endopterygota</taxon>
        <taxon>Lepidoptera</taxon>
        <taxon>Glossata</taxon>
        <taxon>Ditrysia</taxon>
        <taxon>Noctuoidea</taxon>
        <taxon>Noctuidae</taxon>
        <taxon>Amphipyrinae</taxon>
        <taxon>Spodoptera</taxon>
    </lineage>
</organism>
<sequence>MNGHKLLNITLRRHQTIRFFSLSLNLLRNKSTYNNIIMESITKKCEVNPENQKLPKKYYRRAEHRAMFTIQPSVSPIMNHEFKT</sequence>
<accession>A0A835LAS6</accession>
<protein>
    <submittedName>
        <fullName evidence="1">Uncharacterized protein</fullName>
    </submittedName>
</protein>
<reference evidence="1" key="1">
    <citation type="submission" date="2020-08" db="EMBL/GenBank/DDBJ databases">
        <title>Spodoptera exigua strain:BAW_Kor-Di-RS1 Genome sequencing and assembly.</title>
        <authorList>
            <person name="Kim J."/>
            <person name="Nam H.Y."/>
            <person name="Kwon M."/>
            <person name="Choi J.H."/>
            <person name="Cho S.R."/>
            <person name="Kim G.-H."/>
        </authorList>
    </citation>
    <scope>NUCLEOTIDE SEQUENCE</scope>
    <source>
        <strain evidence="1">BAW_Kor-Di-RS1</strain>
        <tissue evidence="1">Whole-body</tissue>
    </source>
</reference>
<gene>
    <name evidence="1" type="ORF">HW555_001134</name>
</gene>
<dbReference type="Proteomes" id="UP000648187">
    <property type="component" value="Unassembled WGS sequence"/>
</dbReference>